<dbReference type="InterPro" id="IPR002676">
    <property type="entry name" value="RimM_N"/>
</dbReference>
<comment type="subunit">
    <text evidence="5">Binds ribosomal protein uS19.</text>
</comment>
<keyword evidence="2 5" id="KW-0690">Ribosome biogenesis</keyword>
<dbReference type="HOGENOM" id="CLU_077636_3_1_9"/>
<dbReference type="RefSeq" id="WP_038560128.1">
    <property type="nucleotide sequence ID" value="NZ_CP008876.1"/>
</dbReference>
<keyword evidence="4 5" id="KW-0143">Chaperone</keyword>
<feature type="domain" description="PRC-barrel" evidence="7">
    <location>
        <begin position="97"/>
        <end position="171"/>
    </location>
</feature>
<dbReference type="SUPFAM" id="SSF50447">
    <property type="entry name" value="Translation proteins"/>
    <property type="match status" value="1"/>
</dbReference>
<accession>A0A075LIX4</accession>
<dbReference type="HAMAP" id="MF_00014">
    <property type="entry name" value="Ribosome_mat_RimM"/>
    <property type="match status" value="1"/>
</dbReference>
<dbReference type="Pfam" id="PF01782">
    <property type="entry name" value="RimM"/>
    <property type="match status" value="1"/>
</dbReference>
<feature type="domain" description="RimM N-terminal" evidence="6">
    <location>
        <begin position="8"/>
        <end position="91"/>
    </location>
</feature>
<evidence type="ECO:0000256" key="2">
    <source>
        <dbReference type="ARBA" id="ARBA00022517"/>
    </source>
</evidence>
<dbReference type="InterPro" id="IPR036976">
    <property type="entry name" value="RimM_N_sf"/>
</dbReference>
<comment type="subcellular location">
    <subcellularLocation>
        <location evidence="5">Cytoplasm</location>
    </subcellularLocation>
</comment>
<dbReference type="GO" id="GO:0005840">
    <property type="term" value="C:ribosome"/>
    <property type="evidence" value="ECO:0007669"/>
    <property type="project" value="InterPro"/>
</dbReference>
<dbReference type="GO" id="GO:0006364">
    <property type="term" value="P:rRNA processing"/>
    <property type="evidence" value="ECO:0007669"/>
    <property type="project" value="UniProtKB-UniRule"/>
</dbReference>
<evidence type="ECO:0000256" key="3">
    <source>
        <dbReference type="ARBA" id="ARBA00022552"/>
    </source>
</evidence>
<dbReference type="KEGG" id="tap:GZ22_06750"/>
<dbReference type="InterPro" id="IPR009000">
    <property type="entry name" value="Transl_B-barrel_sf"/>
</dbReference>
<organism evidence="8 9">
    <name type="scientific">Terribacillus saccharophilus</name>
    <dbReference type="NCBI Taxonomy" id="361277"/>
    <lineage>
        <taxon>Bacteria</taxon>
        <taxon>Bacillati</taxon>
        <taxon>Bacillota</taxon>
        <taxon>Bacilli</taxon>
        <taxon>Bacillales</taxon>
        <taxon>Bacillaceae</taxon>
        <taxon>Terribacillus</taxon>
    </lineage>
</organism>
<dbReference type="AlphaFoldDB" id="A0A075LIX4"/>
<dbReference type="PANTHER" id="PTHR33692">
    <property type="entry name" value="RIBOSOME MATURATION FACTOR RIMM"/>
    <property type="match status" value="1"/>
</dbReference>
<dbReference type="InterPro" id="IPR011961">
    <property type="entry name" value="RimM"/>
</dbReference>
<dbReference type="Proteomes" id="UP000027980">
    <property type="component" value="Chromosome"/>
</dbReference>
<evidence type="ECO:0000259" key="6">
    <source>
        <dbReference type="Pfam" id="PF01782"/>
    </source>
</evidence>
<dbReference type="Gene3D" id="2.30.30.240">
    <property type="entry name" value="PRC-barrel domain"/>
    <property type="match status" value="1"/>
</dbReference>
<dbReference type="SUPFAM" id="SSF50346">
    <property type="entry name" value="PRC-barrel domain"/>
    <property type="match status" value="1"/>
</dbReference>
<comment type="function">
    <text evidence="5">An accessory protein needed during the final step in the assembly of 30S ribosomal subunit, possibly for assembly of the head region. Essential for efficient processing of 16S rRNA. May be needed both before and after RbfA during the maturation of 16S rRNA. It has affinity for free ribosomal 30S subunits but not for 70S ribosomes.</text>
</comment>
<reference evidence="8 9" key="1">
    <citation type="submission" date="2014-07" db="EMBL/GenBank/DDBJ databases">
        <title>Complete genome sequence of a moderately halophilic bacterium Terribacillus aidingensis MP602, isolated from Cryptomeria fortunei in Tianmu mountain in China.</title>
        <authorList>
            <person name="Wang Y."/>
            <person name="Lu P."/>
            <person name="Zhang L."/>
        </authorList>
    </citation>
    <scope>NUCLEOTIDE SEQUENCE [LARGE SCALE GENOMIC DNA]</scope>
    <source>
        <strain evidence="8 9">MP602</strain>
    </source>
</reference>
<dbReference type="GO" id="GO:0005737">
    <property type="term" value="C:cytoplasm"/>
    <property type="evidence" value="ECO:0007669"/>
    <property type="project" value="UniProtKB-SubCell"/>
</dbReference>
<dbReference type="OrthoDB" id="9810331at2"/>
<evidence type="ECO:0000256" key="1">
    <source>
        <dbReference type="ARBA" id="ARBA00022490"/>
    </source>
</evidence>
<gene>
    <name evidence="5" type="primary">rimM</name>
    <name evidence="8" type="ORF">GZ22_06750</name>
</gene>
<dbReference type="GO" id="GO:0043022">
    <property type="term" value="F:ribosome binding"/>
    <property type="evidence" value="ECO:0007669"/>
    <property type="project" value="InterPro"/>
</dbReference>
<proteinExistence type="inferred from homology"/>
<evidence type="ECO:0000256" key="4">
    <source>
        <dbReference type="ARBA" id="ARBA00023186"/>
    </source>
</evidence>
<evidence type="ECO:0000256" key="5">
    <source>
        <dbReference type="HAMAP-Rule" id="MF_00014"/>
    </source>
</evidence>
<evidence type="ECO:0000259" key="7">
    <source>
        <dbReference type="Pfam" id="PF05239"/>
    </source>
</evidence>
<evidence type="ECO:0000313" key="8">
    <source>
        <dbReference type="EMBL" id="AIF66354.1"/>
    </source>
</evidence>
<dbReference type="EMBL" id="CP008876">
    <property type="protein sequence ID" value="AIF66354.1"/>
    <property type="molecule type" value="Genomic_DNA"/>
</dbReference>
<evidence type="ECO:0000313" key="9">
    <source>
        <dbReference type="Proteomes" id="UP000027980"/>
    </source>
</evidence>
<dbReference type="InterPro" id="IPR027275">
    <property type="entry name" value="PRC-brl_dom"/>
</dbReference>
<comment type="domain">
    <text evidence="5">The PRC barrel domain binds ribosomal protein uS19.</text>
</comment>
<keyword evidence="3 5" id="KW-0698">rRNA processing</keyword>
<dbReference type="PANTHER" id="PTHR33692:SF1">
    <property type="entry name" value="RIBOSOME MATURATION FACTOR RIMM"/>
    <property type="match status" value="1"/>
</dbReference>
<dbReference type="GO" id="GO:0042274">
    <property type="term" value="P:ribosomal small subunit biogenesis"/>
    <property type="evidence" value="ECO:0007669"/>
    <property type="project" value="UniProtKB-UniRule"/>
</dbReference>
<sequence>MDIKMYNVGKVVNTHGIAGEVRVVRITDFDERFEPGEELYWFQDENSKPQKLIVNTHRKHKTFDLLTFQGYTTINQVEELKGGILKVREDQLSDLEEDEFYYHEIIGCTVETVEGEELGKVKEILSPGANDVWVVQRTKQKDLLVPYIEQVVKQIDIESKRIVIEPMEGLLDL</sequence>
<protein>
    <recommendedName>
        <fullName evidence="5">Ribosome maturation factor RimM</fullName>
    </recommendedName>
</protein>
<dbReference type="Pfam" id="PF05239">
    <property type="entry name" value="PRC"/>
    <property type="match status" value="1"/>
</dbReference>
<dbReference type="GeneID" id="34221245"/>
<name>A0A075LIX4_9BACI</name>
<comment type="similarity">
    <text evidence="5">Belongs to the RimM family.</text>
</comment>
<dbReference type="NCBIfam" id="TIGR02273">
    <property type="entry name" value="16S_RimM"/>
    <property type="match status" value="1"/>
</dbReference>
<keyword evidence="1 5" id="KW-0963">Cytoplasm</keyword>
<dbReference type="Gene3D" id="2.40.30.60">
    <property type="entry name" value="RimM"/>
    <property type="match status" value="1"/>
</dbReference>
<dbReference type="InterPro" id="IPR011033">
    <property type="entry name" value="PRC_barrel-like_sf"/>
</dbReference>